<reference evidence="1 2" key="1">
    <citation type="submission" date="2021-01" db="EMBL/GenBank/DDBJ databases">
        <title>Carboxyliciviraga sp.nov., isolated from coastal sediments.</title>
        <authorList>
            <person name="Lu D."/>
            <person name="Zhang T."/>
        </authorList>
    </citation>
    <scope>NUCLEOTIDE SEQUENCE [LARGE SCALE GENOMIC DNA]</scope>
    <source>
        <strain evidence="1 2">N1Y132</strain>
    </source>
</reference>
<accession>A0ABS1HEL9</accession>
<name>A0ABS1HEL9_9BACT</name>
<dbReference type="Proteomes" id="UP000605676">
    <property type="component" value="Unassembled WGS sequence"/>
</dbReference>
<evidence type="ECO:0000313" key="1">
    <source>
        <dbReference type="EMBL" id="MBK3516113.1"/>
    </source>
</evidence>
<organism evidence="1 2">
    <name type="scientific">Carboxylicivirga marina</name>
    <dbReference type="NCBI Taxonomy" id="2800988"/>
    <lineage>
        <taxon>Bacteria</taxon>
        <taxon>Pseudomonadati</taxon>
        <taxon>Bacteroidota</taxon>
        <taxon>Bacteroidia</taxon>
        <taxon>Marinilabiliales</taxon>
        <taxon>Marinilabiliaceae</taxon>
        <taxon>Carboxylicivirga</taxon>
    </lineage>
</organism>
<protein>
    <submittedName>
        <fullName evidence="1">Uncharacterized protein</fullName>
    </submittedName>
</protein>
<comment type="caution">
    <text evidence="1">The sequence shown here is derived from an EMBL/GenBank/DDBJ whole genome shotgun (WGS) entry which is preliminary data.</text>
</comment>
<sequence length="280" mass="32247">MTESKANIIQTQKPAFTVSKWFFDSVTKEGFCIIAYAAILKWRGICVPYSSLLFSKPGKDNNVNSSFKKVEWPICNEGKIKWHSKAVGANGEWTQQGSMFKKQLFNSEEGGLDWCCYQSFSDVKVELHNGKKYSGKGYVEHLKLTVEPWKINLSQLRWGHFFSGSVNMVWVDFRGVEPKRWLWYNGEQVEVSVLNDKVIVIPDLQLTLHLVPDRVLEQGHKIAYVVKKLLRLLPGFNKIVPEVFLMAKETKWLSKGQLYRNGLMHDKGWSIHELVDFKGS</sequence>
<dbReference type="RefSeq" id="WP_200463346.1">
    <property type="nucleotide sequence ID" value="NZ_JAENRR010000003.1"/>
</dbReference>
<keyword evidence="2" id="KW-1185">Reference proteome</keyword>
<gene>
    <name evidence="1" type="ORF">JIV24_02090</name>
</gene>
<dbReference type="EMBL" id="JAENRR010000003">
    <property type="protein sequence ID" value="MBK3516113.1"/>
    <property type="molecule type" value="Genomic_DNA"/>
</dbReference>
<evidence type="ECO:0000313" key="2">
    <source>
        <dbReference type="Proteomes" id="UP000605676"/>
    </source>
</evidence>
<proteinExistence type="predicted"/>